<dbReference type="EMBL" id="SCEB01001674">
    <property type="protein sequence ID" value="RXM96362.1"/>
    <property type="molecule type" value="Genomic_DNA"/>
</dbReference>
<evidence type="ECO:0000259" key="6">
    <source>
        <dbReference type="PROSITE" id="PS51205"/>
    </source>
</evidence>
<evidence type="ECO:0000313" key="7">
    <source>
        <dbReference type="EMBL" id="RXM96362.1"/>
    </source>
</evidence>
<organism evidence="7 8">
    <name type="scientific">Acipenser ruthenus</name>
    <name type="common">Sterlet sturgeon</name>
    <dbReference type="NCBI Taxonomy" id="7906"/>
    <lineage>
        <taxon>Eukaryota</taxon>
        <taxon>Metazoa</taxon>
        <taxon>Chordata</taxon>
        <taxon>Craniata</taxon>
        <taxon>Vertebrata</taxon>
        <taxon>Euteleostomi</taxon>
        <taxon>Actinopterygii</taxon>
        <taxon>Chondrostei</taxon>
        <taxon>Acipenseriformes</taxon>
        <taxon>Acipenseridae</taxon>
        <taxon>Acipenser</taxon>
    </lineage>
</organism>
<dbReference type="InterPro" id="IPR003123">
    <property type="entry name" value="VPS9"/>
</dbReference>
<evidence type="ECO:0000256" key="1">
    <source>
        <dbReference type="ARBA" id="ARBA00004496"/>
    </source>
</evidence>
<name>A0A444V7E7_ACIRT</name>
<dbReference type="GO" id="GO:0005085">
    <property type="term" value="F:guanyl-nucleotide exchange factor activity"/>
    <property type="evidence" value="ECO:0007669"/>
    <property type="project" value="InterPro"/>
</dbReference>
<dbReference type="Pfam" id="PF02204">
    <property type="entry name" value="VPS9"/>
    <property type="match status" value="1"/>
</dbReference>
<accession>A0A444V7E7</accession>
<evidence type="ECO:0000256" key="3">
    <source>
        <dbReference type="ARBA" id="ARBA00022468"/>
    </source>
</evidence>
<comment type="similarity">
    <text evidence="2">Belongs to the RIN (Ras interaction/interference) family.</text>
</comment>
<dbReference type="GO" id="GO:0031267">
    <property type="term" value="F:small GTPase binding"/>
    <property type="evidence" value="ECO:0007669"/>
    <property type="project" value="TreeGrafter"/>
</dbReference>
<comment type="caution">
    <text evidence="7">The sequence shown here is derived from an EMBL/GenBank/DDBJ whole genome shotgun (WGS) entry which is preliminary data.</text>
</comment>
<dbReference type="GO" id="GO:0016192">
    <property type="term" value="P:vesicle-mediated transport"/>
    <property type="evidence" value="ECO:0007669"/>
    <property type="project" value="InterPro"/>
</dbReference>
<dbReference type="PROSITE" id="PS51205">
    <property type="entry name" value="VPS9"/>
    <property type="match status" value="1"/>
</dbReference>
<evidence type="ECO:0000256" key="2">
    <source>
        <dbReference type="ARBA" id="ARBA00006919"/>
    </source>
</evidence>
<evidence type="ECO:0000313" key="8">
    <source>
        <dbReference type="Proteomes" id="UP000289886"/>
    </source>
</evidence>
<dbReference type="SUPFAM" id="SSF109993">
    <property type="entry name" value="VPS9 domain"/>
    <property type="match status" value="1"/>
</dbReference>
<dbReference type="PANTHER" id="PTHR23101:SF72">
    <property type="entry name" value="RAS AND RAB INTERACTOR-LIKE PROTEIN"/>
    <property type="match status" value="1"/>
</dbReference>
<keyword evidence="5" id="KW-0727">SH2 domain</keyword>
<reference evidence="7 8" key="1">
    <citation type="submission" date="2019-01" db="EMBL/GenBank/DDBJ databases">
        <title>Draft Genome and Complete Hox-Cluster Characterization of the Sterlet Sturgeon (Acipenser ruthenus).</title>
        <authorList>
            <person name="Wei Q."/>
        </authorList>
    </citation>
    <scope>NUCLEOTIDE SEQUENCE [LARGE SCALE GENOMIC DNA]</scope>
    <source>
        <strain evidence="7">WHYD16114868_AA</strain>
        <tissue evidence="7">Blood</tissue>
    </source>
</reference>
<dbReference type="Gene3D" id="1.20.1050.80">
    <property type="entry name" value="VPS9 domain"/>
    <property type="match status" value="1"/>
</dbReference>
<keyword evidence="3" id="KW-0343">GTPase activation</keyword>
<feature type="domain" description="VPS9" evidence="6">
    <location>
        <begin position="1"/>
        <end position="129"/>
    </location>
</feature>
<dbReference type="AlphaFoldDB" id="A0A444V7E7"/>
<dbReference type="PANTHER" id="PTHR23101">
    <property type="entry name" value="RAB GDP/GTP EXCHANGE FACTOR"/>
    <property type="match status" value="1"/>
</dbReference>
<dbReference type="GO" id="GO:0005829">
    <property type="term" value="C:cytosol"/>
    <property type="evidence" value="ECO:0007669"/>
    <property type="project" value="TreeGrafter"/>
</dbReference>
<protein>
    <submittedName>
        <fullName evidence="7">Ras and Rab interactor 3</fullName>
    </submittedName>
</protein>
<evidence type="ECO:0000256" key="5">
    <source>
        <dbReference type="ARBA" id="ARBA00022999"/>
    </source>
</evidence>
<dbReference type="Proteomes" id="UP000289886">
    <property type="component" value="Unassembled WGS sequence"/>
</dbReference>
<evidence type="ECO:0000256" key="4">
    <source>
        <dbReference type="ARBA" id="ARBA00022490"/>
    </source>
</evidence>
<keyword evidence="4" id="KW-0963">Cytoplasm</keyword>
<dbReference type="InterPro" id="IPR037191">
    <property type="entry name" value="VPS9_dom_sf"/>
</dbReference>
<gene>
    <name evidence="7" type="ORF">EOD39_15784</name>
</gene>
<dbReference type="SMART" id="SM00167">
    <property type="entry name" value="VPS9"/>
    <property type="match status" value="1"/>
</dbReference>
<proteinExistence type="inferred from homology"/>
<sequence length="165" mass="18868">MRGQGPAELGVALAALPDSVAMEKIRLLFQAMHDAYSPGKQVKLLLRVCKCIYQSMNKADEDRPLGADDFLPVLTYTLLHSDTSNLQLDVEYMMELLEPSQLQGEGGYYLTTLFGGLFHIRSYQPRMVTRQISVEAQKSISQWQRRRTINNSQGWRRVTQVRHTH</sequence>
<dbReference type="GO" id="GO:0005096">
    <property type="term" value="F:GTPase activator activity"/>
    <property type="evidence" value="ECO:0007669"/>
    <property type="project" value="UniProtKB-KW"/>
</dbReference>
<dbReference type="FunFam" id="1.20.1050.80:FF:000002">
    <property type="entry name" value="Ras and Rab interactor 2"/>
    <property type="match status" value="1"/>
</dbReference>
<comment type="subcellular location">
    <subcellularLocation>
        <location evidence="1">Cytoplasm</location>
    </subcellularLocation>
</comment>
<keyword evidence="8" id="KW-1185">Reference proteome</keyword>
<dbReference type="InterPro" id="IPR045046">
    <property type="entry name" value="Vps9-like"/>
</dbReference>
<dbReference type="GO" id="GO:0030139">
    <property type="term" value="C:endocytic vesicle"/>
    <property type="evidence" value="ECO:0007669"/>
    <property type="project" value="TreeGrafter"/>
</dbReference>